<dbReference type="EMBL" id="MU803421">
    <property type="protein sequence ID" value="KAJ3978316.1"/>
    <property type="molecule type" value="Genomic_DNA"/>
</dbReference>
<name>A0AA38PNC8_9AGAR</name>
<proteinExistence type="predicted"/>
<feature type="region of interest" description="Disordered" evidence="1">
    <location>
        <begin position="1"/>
        <end position="35"/>
    </location>
</feature>
<sequence length="65" mass="7162">MIARDVDTPDPIADVNAEDEEDEEPPSPSQPRSACTRCILLATTVQLDKRPRLSMIARQTGQVRG</sequence>
<feature type="compositionally biased region" description="Acidic residues" evidence="1">
    <location>
        <begin position="16"/>
        <end position="25"/>
    </location>
</feature>
<protein>
    <submittedName>
        <fullName evidence="2">Uncharacterized protein</fullName>
    </submittedName>
</protein>
<evidence type="ECO:0000313" key="2">
    <source>
        <dbReference type="EMBL" id="KAJ3978316.1"/>
    </source>
</evidence>
<organism evidence="2 3">
    <name type="scientific">Lentinula detonsa</name>
    <dbReference type="NCBI Taxonomy" id="2804962"/>
    <lineage>
        <taxon>Eukaryota</taxon>
        <taxon>Fungi</taxon>
        <taxon>Dikarya</taxon>
        <taxon>Basidiomycota</taxon>
        <taxon>Agaricomycotina</taxon>
        <taxon>Agaricomycetes</taxon>
        <taxon>Agaricomycetidae</taxon>
        <taxon>Agaricales</taxon>
        <taxon>Marasmiineae</taxon>
        <taxon>Omphalotaceae</taxon>
        <taxon>Lentinula</taxon>
    </lineage>
</organism>
<reference evidence="2" key="1">
    <citation type="submission" date="2022-08" db="EMBL/GenBank/DDBJ databases">
        <authorList>
            <consortium name="DOE Joint Genome Institute"/>
            <person name="Min B."/>
            <person name="Riley R."/>
            <person name="Sierra-Patev S."/>
            <person name="Naranjo-Ortiz M."/>
            <person name="Looney B."/>
            <person name="Konkel Z."/>
            <person name="Slot J.C."/>
            <person name="Sakamoto Y."/>
            <person name="Steenwyk J.L."/>
            <person name="Rokas A."/>
            <person name="Carro J."/>
            <person name="Camarero S."/>
            <person name="Ferreira P."/>
            <person name="Molpeceres G."/>
            <person name="Ruiz-Duenas F.J."/>
            <person name="Serrano A."/>
            <person name="Henrissat B."/>
            <person name="Drula E."/>
            <person name="Hughes K.W."/>
            <person name="Mata J.L."/>
            <person name="Ishikawa N.K."/>
            <person name="Vargas-Isla R."/>
            <person name="Ushijima S."/>
            <person name="Smith C.A."/>
            <person name="Ahrendt S."/>
            <person name="Andreopoulos W."/>
            <person name="He G."/>
            <person name="Labutti K."/>
            <person name="Lipzen A."/>
            <person name="Ng V."/>
            <person name="Sandor L."/>
            <person name="Barry K."/>
            <person name="Martinez A.T."/>
            <person name="Xiao Y."/>
            <person name="Gibbons J.G."/>
            <person name="Terashima K."/>
            <person name="Hibbett D.S."/>
            <person name="Grigoriev I.V."/>
        </authorList>
    </citation>
    <scope>NUCLEOTIDE SEQUENCE</scope>
    <source>
        <strain evidence="2">TFB7829</strain>
    </source>
</reference>
<accession>A0AA38PNC8</accession>
<dbReference type="Proteomes" id="UP001163850">
    <property type="component" value="Unassembled WGS sequence"/>
</dbReference>
<dbReference type="AlphaFoldDB" id="A0AA38PNC8"/>
<evidence type="ECO:0000256" key="1">
    <source>
        <dbReference type="SAM" id="MobiDB-lite"/>
    </source>
</evidence>
<evidence type="ECO:0000313" key="3">
    <source>
        <dbReference type="Proteomes" id="UP001163850"/>
    </source>
</evidence>
<comment type="caution">
    <text evidence="2">The sequence shown here is derived from an EMBL/GenBank/DDBJ whole genome shotgun (WGS) entry which is preliminary data.</text>
</comment>
<gene>
    <name evidence="2" type="ORF">F5890DRAFT_1560572</name>
</gene>